<sequence length="106" mass="11615">MMPRTRDELHERAYRAAERYAPQDVVDELEDEREIRTDGGASTDGIDRGIYLAADTPRTFAPLALEDGGGDKELLADALEGILTDDELEELVRSLQTGKHQNGGGS</sequence>
<protein>
    <submittedName>
        <fullName evidence="2">Uncharacterized protein</fullName>
    </submittedName>
</protein>
<dbReference type="Proteomes" id="UP000185687">
    <property type="component" value="Unassembled WGS sequence"/>
</dbReference>
<feature type="region of interest" description="Disordered" evidence="1">
    <location>
        <begin position="29"/>
        <end position="48"/>
    </location>
</feature>
<gene>
    <name evidence="2" type="ORF">SAMN05421809_3721</name>
</gene>
<accession>A0A1N7G4N3</accession>
<evidence type="ECO:0000313" key="3">
    <source>
        <dbReference type="Proteomes" id="UP000185687"/>
    </source>
</evidence>
<evidence type="ECO:0000313" key="2">
    <source>
        <dbReference type="EMBL" id="SIS07559.1"/>
    </source>
</evidence>
<organism evidence="2 3">
    <name type="scientific">Natronorubrum daqingense</name>
    <dbReference type="NCBI Taxonomy" id="588898"/>
    <lineage>
        <taxon>Archaea</taxon>
        <taxon>Methanobacteriati</taxon>
        <taxon>Methanobacteriota</taxon>
        <taxon>Stenosarchaea group</taxon>
        <taxon>Halobacteria</taxon>
        <taxon>Halobacteriales</taxon>
        <taxon>Natrialbaceae</taxon>
        <taxon>Natronorubrum</taxon>
    </lineage>
</organism>
<proteinExistence type="predicted"/>
<dbReference type="EMBL" id="FTNP01000009">
    <property type="protein sequence ID" value="SIS07559.1"/>
    <property type="molecule type" value="Genomic_DNA"/>
</dbReference>
<name>A0A1N7G4N3_9EURY</name>
<keyword evidence="3" id="KW-1185">Reference proteome</keyword>
<dbReference type="AlphaFoldDB" id="A0A1N7G4N3"/>
<reference evidence="2 3" key="1">
    <citation type="submission" date="2017-01" db="EMBL/GenBank/DDBJ databases">
        <authorList>
            <person name="Mah S.A."/>
            <person name="Swanson W.J."/>
            <person name="Moy G.W."/>
            <person name="Vacquier V.D."/>
        </authorList>
    </citation>
    <scope>NUCLEOTIDE SEQUENCE [LARGE SCALE GENOMIC DNA]</scope>
    <source>
        <strain evidence="2 3">CGMCC 1.8909</strain>
    </source>
</reference>
<evidence type="ECO:0000256" key="1">
    <source>
        <dbReference type="SAM" id="MobiDB-lite"/>
    </source>
</evidence>